<dbReference type="AlphaFoldDB" id="A0AA96WJ10"/>
<evidence type="ECO:0000256" key="1">
    <source>
        <dbReference type="SAM" id="MobiDB-lite"/>
    </source>
</evidence>
<dbReference type="SMART" id="SM00912">
    <property type="entry name" value="Haemagg_act"/>
    <property type="match status" value="1"/>
</dbReference>
<dbReference type="RefSeq" id="WP_316432228.1">
    <property type="nucleotide sequence ID" value="NZ_CP053586.1"/>
</dbReference>
<evidence type="ECO:0000313" key="3">
    <source>
        <dbReference type="EMBL" id="WNZ26034.1"/>
    </source>
</evidence>
<feature type="region of interest" description="Disordered" evidence="1">
    <location>
        <begin position="331"/>
        <end position="413"/>
    </location>
</feature>
<evidence type="ECO:0000259" key="2">
    <source>
        <dbReference type="SMART" id="SM00912"/>
    </source>
</evidence>
<dbReference type="Pfam" id="PF05860">
    <property type="entry name" value="TPS"/>
    <property type="match status" value="1"/>
</dbReference>
<feature type="compositionally biased region" description="Gly residues" evidence="1">
    <location>
        <begin position="368"/>
        <end position="390"/>
    </location>
</feature>
<organism evidence="3">
    <name type="scientific">Leptolyngbya sp. NK1-12</name>
    <dbReference type="NCBI Taxonomy" id="2547451"/>
    <lineage>
        <taxon>Bacteria</taxon>
        <taxon>Bacillati</taxon>
        <taxon>Cyanobacteriota</taxon>
        <taxon>Cyanophyceae</taxon>
        <taxon>Leptolyngbyales</taxon>
        <taxon>Leptolyngbyaceae</taxon>
        <taxon>Leptolyngbya group</taxon>
        <taxon>Leptolyngbya</taxon>
    </lineage>
</organism>
<gene>
    <name evidence="3" type="ORF">HJG54_26555</name>
</gene>
<name>A0AA96WJ10_9CYAN</name>
<feature type="compositionally biased region" description="Low complexity" evidence="1">
    <location>
        <begin position="336"/>
        <end position="367"/>
    </location>
</feature>
<dbReference type="InterPro" id="IPR008638">
    <property type="entry name" value="FhaB/CdiA-like_TPS"/>
</dbReference>
<proteinExistence type="predicted"/>
<sequence>MLTHVLAQVVPDATLGNERSRLTRQNAKTDRIDGGARRGANLFHSFADFNVGEGRGVYFANPAGIANILSRVTGRNASSVLGTLGVLGDANLFLINPNGIIFGPNARLDIRGSFVATTADHVRFGDQGYFSAHSPEAPPLLTVNPSAIDFTQRASAPIVNQSISSAGKGVGSNAGTGLQGSAGRSLIFLGGRISFDGGRATTRDGVVELAAVREPSSVALRFARPSQPQLGRIASDVRGNIRFVDGASINTSGEGGGAIRMQGHSIHLIEGSTLTADTRGNLNGEGIMIRASQLRVEDGAQISSSALENTTGNSGSVNIDVDGLIIVNGSSTDTLNRSNNGNDNSNRNNSGSNGNNLANPNGNNLNNGNGGGGGGDNNPGGNGDGEGNGNGSNNRERPSKIASDARGEGAAGGVEISTARLQITEGGRISASTIERSGGGSIRIRASERVIIDGVSQQRQRPSGISVQTRGSGQSGSIEIDAGQLILRSGAEVLASTFGKGAGGNITIRARDAIEVIGGTTLLEANRNDAIAPDNFLPSLIGAETGRSRQFENAGNRFGTGPAGNLTLITDRFTVRDGAQVSVSSQSNGNRPGGIAGDLKIQAEELQILNESLITVGNRSGQAGSLTVNAGTIRLDNGQIIAITGGQGRAEDGAVIALNVSNILFMQDRSLISAEALDAANGGNITIDAADGFVLTRANQNNDIVARAQLGNGGRIQINAQRIFGLDEGSFLPENRTNDIDASSEFGAQGLVELEQLGVDPSAGTAELPNEVLTSAISQRCQPGQGTSSFIETGHGGLPLGPGETITTHDLWEDMGNPDQRISHTAASAPLESDANSPDANLAANSVNAIVEAQGWVKSADGRIVLTATAPTVTPYSSLQSPTCSLSDSSSNPP</sequence>
<feature type="compositionally biased region" description="Basic and acidic residues" evidence="1">
    <location>
        <begin position="394"/>
        <end position="407"/>
    </location>
</feature>
<dbReference type="EMBL" id="CP053586">
    <property type="protein sequence ID" value="WNZ26034.1"/>
    <property type="molecule type" value="Genomic_DNA"/>
</dbReference>
<dbReference type="Gene3D" id="2.160.20.10">
    <property type="entry name" value="Single-stranded right-handed beta-helix, Pectin lyase-like"/>
    <property type="match status" value="3"/>
</dbReference>
<dbReference type="InterPro" id="IPR011050">
    <property type="entry name" value="Pectin_lyase_fold/virulence"/>
</dbReference>
<reference evidence="3" key="1">
    <citation type="submission" date="2020-05" db="EMBL/GenBank/DDBJ databases">
        <authorList>
            <person name="Zhu T."/>
            <person name="Keshari N."/>
            <person name="Lu X."/>
        </authorList>
    </citation>
    <scope>NUCLEOTIDE SEQUENCE</scope>
    <source>
        <strain evidence="3">NK1-12</strain>
    </source>
</reference>
<dbReference type="InterPro" id="IPR012334">
    <property type="entry name" value="Pectin_lyas_fold"/>
</dbReference>
<dbReference type="SUPFAM" id="SSF51126">
    <property type="entry name" value="Pectin lyase-like"/>
    <property type="match status" value="2"/>
</dbReference>
<dbReference type="NCBIfam" id="TIGR01901">
    <property type="entry name" value="adhes_NPXG"/>
    <property type="match status" value="1"/>
</dbReference>
<protein>
    <submittedName>
        <fullName evidence="3">Filamentous hemagglutinin N-terminal domain-containing protein</fullName>
    </submittedName>
</protein>
<accession>A0AA96WJ10</accession>
<feature type="domain" description="Filamentous haemagglutinin FhaB/tRNA nuclease CdiA-like TPS" evidence="2">
    <location>
        <begin position="16"/>
        <end position="125"/>
    </location>
</feature>
<feature type="region of interest" description="Disordered" evidence="1">
    <location>
        <begin position="875"/>
        <end position="894"/>
    </location>
</feature>